<protein>
    <submittedName>
        <fullName evidence="1">Holin</fullName>
    </submittedName>
</protein>
<gene>
    <name evidence="1" type="ORF">AWM75_07880</name>
</gene>
<dbReference type="STRING" id="128944.AWM75_07880"/>
<keyword evidence="2" id="KW-1185">Reference proteome</keyword>
<dbReference type="OrthoDB" id="1972048at2"/>
<dbReference type="KEGG" id="auh:AWM75_07880"/>
<sequence>MYIANNQLYDWLKWLVLVVMPASAVLVQGLGDLYYWTATDVAVTTINLMTAFFGTILQISSKNYHDGGGDSHGNCPASA</sequence>
<dbReference type="Proteomes" id="UP000062260">
    <property type="component" value="Chromosome"/>
</dbReference>
<dbReference type="Pfam" id="PF16938">
    <property type="entry name" value="Phage_holin_Dp1"/>
    <property type="match status" value="1"/>
</dbReference>
<reference evidence="1 2" key="1">
    <citation type="journal article" date="2016" name="Genome Announc.">
        <title>Complete Genome Sequences of Aerococcus christensenii CCUG 28831T, Aerococcus sanguinicola CCUG 43001T, Aerococcus urinae CCUG 36881T, Aerococcus urinaeequi CCUG 28094T, Aerococcus urinaehominis CCUG 42038 BT, and Aerococcus viridans CCUG 4311T.</title>
        <authorList>
            <person name="Carkaci D."/>
            <person name="Dargis R."/>
            <person name="Nielsen X.C."/>
            <person name="Skovgaard O."/>
            <person name="Fuursted K."/>
            <person name="Christensen J.J."/>
        </authorList>
    </citation>
    <scope>NUCLEOTIDE SEQUENCE [LARGE SCALE GENOMIC DNA]</scope>
    <source>
        <strain evidence="1 2">CCUG42038B</strain>
    </source>
</reference>
<organism evidence="1 2">
    <name type="scientific">Aerococcus urinaehominis</name>
    <dbReference type="NCBI Taxonomy" id="128944"/>
    <lineage>
        <taxon>Bacteria</taxon>
        <taxon>Bacillati</taxon>
        <taxon>Bacillota</taxon>
        <taxon>Bacilli</taxon>
        <taxon>Lactobacillales</taxon>
        <taxon>Aerococcaceae</taxon>
        <taxon>Aerococcus</taxon>
    </lineage>
</organism>
<dbReference type="InterPro" id="IPR031612">
    <property type="entry name" value="Phage_holin_Dp1"/>
</dbReference>
<reference evidence="2" key="2">
    <citation type="submission" date="2016-01" db="EMBL/GenBank/DDBJ databases">
        <title>Six Aerococcus type strain genome sequencing and assembly using PacBio and Illumina Hiseq.</title>
        <authorList>
            <person name="Carkaci D."/>
            <person name="Dargis R."/>
            <person name="Nielsen X.C."/>
            <person name="Skovgaard O."/>
            <person name="Fuursted K."/>
            <person name="Christensen J.J."/>
        </authorList>
    </citation>
    <scope>NUCLEOTIDE SEQUENCE [LARGE SCALE GENOMIC DNA]</scope>
    <source>
        <strain evidence="2">CCUG42038B</strain>
    </source>
</reference>
<evidence type="ECO:0000313" key="2">
    <source>
        <dbReference type="Proteomes" id="UP000062260"/>
    </source>
</evidence>
<dbReference type="EMBL" id="CP014163">
    <property type="protein sequence ID" value="AMB99891.1"/>
    <property type="molecule type" value="Genomic_DNA"/>
</dbReference>
<accession>A0A109RH62</accession>
<evidence type="ECO:0000313" key="1">
    <source>
        <dbReference type="EMBL" id="AMB99891.1"/>
    </source>
</evidence>
<proteinExistence type="predicted"/>
<dbReference type="AlphaFoldDB" id="A0A109RH62"/>
<dbReference type="RefSeq" id="WP_067980548.1">
    <property type="nucleotide sequence ID" value="NZ_CP014163.1"/>
</dbReference>
<name>A0A109RH62_9LACT</name>